<dbReference type="EMBL" id="VDEQ01000192">
    <property type="protein sequence ID" value="MQS37336.1"/>
    <property type="molecule type" value="Genomic_DNA"/>
</dbReference>
<reference evidence="7 8" key="1">
    <citation type="submission" date="2019-06" db="EMBL/GenBank/DDBJ databases">
        <title>Comparative genomics and metabolomics analyses of clavulanic acid producing Streptomyces species provides insight into specialized metabolism and evolution of beta-lactam biosynthetic gene clusters.</title>
        <authorList>
            <person name="Moore M.A."/>
            <person name="Cruz-Morales P."/>
            <person name="Barona Gomez F."/>
            <person name="Kapil T."/>
        </authorList>
    </citation>
    <scope>NUCLEOTIDE SEQUENCE [LARGE SCALE GENOMIC DNA]</scope>
    <source>
        <strain evidence="7 8">T-272</strain>
    </source>
</reference>
<dbReference type="CDD" id="cd02972">
    <property type="entry name" value="DsbA_family"/>
    <property type="match status" value="1"/>
</dbReference>
<accession>A0ABW9NVK6</accession>
<evidence type="ECO:0000313" key="7">
    <source>
        <dbReference type="EMBL" id="MQS37336.1"/>
    </source>
</evidence>
<organism evidence="7 8">
    <name type="scientific">Streptomyces katsurahamanus</name>
    <dbReference type="NCBI Taxonomy" id="2577098"/>
    <lineage>
        <taxon>Bacteria</taxon>
        <taxon>Bacillati</taxon>
        <taxon>Actinomycetota</taxon>
        <taxon>Actinomycetes</taxon>
        <taxon>Kitasatosporales</taxon>
        <taxon>Streptomycetaceae</taxon>
        <taxon>Streptomyces</taxon>
    </lineage>
</organism>
<dbReference type="PANTHER" id="PTHR13887">
    <property type="entry name" value="GLUTATHIONE S-TRANSFERASE KAPPA"/>
    <property type="match status" value="1"/>
</dbReference>
<dbReference type="Gene3D" id="3.40.30.10">
    <property type="entry name" value="Glutaredoxin"/>
    <property type="match status" value="1"/>
</dbReference>
<dbReference type="PANTHER" id="PTHR13887:SF14">
    <property type="entry name" value="DISULFIDE BOND FORMATION PROTEIN D"/>
    <property type="match status" value="1"/>
</dbReference>
<evidence type="ECO:0000259" key="6">
    <source>
        <dbReference type="Pfam" id="PF13462"/>
    </source>
</evidence>
<comment type="similarity">
    <text evidence="1">Belongs to the thioredoxin family. DsbA subfamily.</text>
</comment>
<evidence type="ECO:0000313" key="8">
    <source>
        <dbReference type="Proteomes" id="UP000460558"/>
    </source>
</evidence>
<dbReference type="SUPFAM" id="SSF52833">
    <property type="entry name" value="Thioredoxin-like"/>
    <property type="match status" value="1"/>
</dbReference>
<name>A0ABW9NVK6_9ACTN</name>
<keyword evidence="5" id="KW-0676">Redox-active center</keyword>
<keyword evidence="4" id="KW-1015">Disulfide bond</keyword>
<evidence type="ECO:0000256" key="3">
    <source>
        <dbReference type="ARBA" id="ARBA00023002"/>
    </source>
</evidence>
<dbReference type="Proteomes" id="UP000460558">
    <property type="component" value="Unassembled WGS sequence"/>
</dbReference>
<dbReference type="Pfam" id="PF13462">
    <property type="entry name" value="Thioredoxin_4"/>
    <property type="match status" value="1"/>
</dbReference>
<keyword evidence="3" id="KW-0560">Oxidoreductase</keyword>
<dbReference type="RefSeq" id="WP_153484258.1">
    <property type="nucleotide sequence ID" value="NZ_VDEQ01000192.1"/>
</dbReference>
<evidence type="ECO:0000256" key="2">
    <source>
        <dbReference type="ARBA" id="ARBA00022729"/>
    </source>
</evidence>
<keyword evidence="8" id="KW-1185">Reference proteome</keyword>
<dbReference type="InterPro" id="IPR036249">
    <property type="entry name" value="Thioredoxin-like_sf"/>
</dbReference>
<keyword evidence="2" id="KW-0732">Signal</keyword>
<evidence type="ECO:0000256" key="5">
    <source>
        <dbReference type="ARBA" id="ARBA00023284"/>
    </source>
</evidence>
<feature type="domain" description="Thioredoxin-like fold" evidence="6">
    <location>
        <begin position="74"/>
        <end position="221"/>
    </location>
</feature>
<comment type="caution">
    <text evidence="7">The sequence shown here is derived from an EMBL/GenBank/DDBJ whole genome shotgun (WGS) entry which is preliminary data.</text>
</comment>
<dbReference type="InterPro" id="IPR012336">
    <property type="entry name" value="Thioredoxin-like_fold"/>
</dbReference>
<sequence>MQSTDVQVREMVHKRHRRRRTLMVSLVAASVVGGAALLGVGLVRAANTAPDKAPSKVPADVSGDKAGLLASEGAVRVDIYLDYLCPECRNTESELASELKTMKASGEVRVTYHPVAFLDDRSSPEGYSTRAASAAACAADQGEFIRYSAVLFDKQPPEGAPGLSEAQLVEVGRDAGVTGDSFEKCVRDGTYTPWVRYVSDVTASRKIALTPTVTVNGRRIEVTGSDPAASLARAVKEARE</sequence>
<evidence type="ECO:0000256" key="1">
    <source>
        <dbReference type="ARBA" id="ARBA00005791"/>
    </source>
</evidence>
<protein>
    <submittedName>
        <fullName evidence="7">Disulfide bond formation protein DsbA</fullName>
    </submittedName>
</protein>
<proteinExistence type="inferred from homology"/>
<evidence type="ECO:0000256" key="4">
    <source>
        <dbReference type="ARBA" id="ARBA00023157"/>
    </source>
</evidence>
<gene>
    <name evidence="7" type="ORF">FFZ77_17410</name>
</gene>